<dbReference type="EMBL" id="JBITRD010000011">
    <property type="protein sequence ID" value="MFI7845539.1"/>
    <property type="molecule type" value="Genomic_DNA"/>
</dbReference>
<protein>
    <submittedName>
        <fullName evidence="1">Uncharacterized protein</fullName>
    </submittedName>
</protein>
<proteinExistence type="predicted"/>
<keyword evidence="2" id="KW-1185">Reference proteome</keyword>
<accession>A0ABW8AYT3</accession>
<dbReference type="Proteomes" id="UP001614216">
    <property type="component" value="Unassembled WGS sequence"/>
</dbReference>
<name>A0ABW8AYT3_9FIRM</name>
<dbReference type="RefSeq" id="WP_396569781.1">
    <property type="nucleotide sequence ID" value="NZ_JBITRD010000011.1"/>
</dbReference>
<sequence>MYMRLTPREKEMADMFEQMSREEQEIMIELAKRMRTEEPEKLLKEIKQRLNIDDGV</sequence>
<comment type="caution">
    <text evidence="1">The sequence shown here is derived from an EMBL/GenBank/DDBJ whole genome shotgun (WGS) entry which is preliminary data.</text>
</comment>
<organism evidence="1 2">
    <name type="scientific">Dorea amylophila</name>
    <dbReference type="NCBI Taxonomy" id="2981789"/>
    <lineage>
        <taxon>Bacteria</taxon>
        <taxon>Bacillati</taxon>
        <taxon>Bacillota</taxon>
        <taxon>Clostridia</taxon>
        <taxon>Lachnospirales</taxon>
        <taxon>Lachnospiraceae</taxon>
        <taxon>Dorea</taxon>
    </lineage>
</organism>
<gene>
    <name evidence="1" type="ORF">ACIF0M_08265</name>
</gene>
<evidence type="ECO:0000313" key="1">
    <source>
        <dbReference type="EMBL" id="MFI7845539.1"/>
    </source>
</evidence>
<reference evidence="1 2" key="1">
    <citation type="submission" date="2024-08" db="EMBL/GenBank/DDBJ databases">
        <authorList>
            <person name="Vancuren S.J."/>
            <person name="Allen-Vercoe E."/>
        </authorList>
    </citation>
    <scope>NUCLEOTIDE SEQUENCE [LARGE SCALE GENOMIC DNA]</scope>
    <source>
        <strain evidence="1 2">16-6-I_42_FAA</strain>
    </source>
</reference>
<evidence type="ECO:0000313" key="2">
    <source>
        <dbReference type="Proteomes" id="UP001614216"/>
    </source>
</evidence>